<evidence type="ECO:0000313" key="16">
    <source>
        <dbReference type="EMBL" id="MDX8417673.1"/>
    </source>
</evidence>
<dbReference type="RefSeq" id="WP_320325950.1">
    <property type="nucleotide sequence ID" value="NZ_JALBUS010000010.1"/>
</dbReference>
<evidence type="ECO:0000256" key="3">
    <source>
        <dbReference type="ARBA" id="ARBA00022475"/>
    </source>
</evidence>
<gene>
    <name evidence="13 16" type="primary">atpF</name>
    <name evidence="16" type="ORF">MOZ64_07430</name>
</gene>
<keyword evidence="5 13" id="KW-0812">Transmembrane</keyword>
<keyword evidence="9 13" id="KW-0472">Membrane</keyword>
<keyword evidence="6 13" id="KW-0375">Hydrogen ion transport</keyword>
<evidence type="ECO:0000256" key="9">
    <source>
        <dbReference type="ARBA" id="ARBA00023136"/>
    </source>
</evidence>
<dbReference type="PANTHER" id="PTHR33445:SF1">
    <property type="entry name" value="ATP SYNTHASE SUBUNIT B"/>
    <property type="match status" value="1"/>
</dbReference>
<evidence type="ECO:0000256" key="6">
    <source>
        <dbReference type="ARBA" id="ARBA00022781"/>
    </source>
</evidence>
<comment type="subcellular location">
    <subcellularLocation>
        <location evidence="13">Cell membrane</location>
        <topology evidence="13">Single-pass membrane protein</topology>
    </subcellularLocation>
    <subcellularLocation>
        <location evidence="12">Endomembrane system</location>
        <topology evidence="12">Single-pass membrane protein</topology>
    </subcellularLocation>
</comment>
<dbReference type="InterPro" id="IPR002146">
    <property type="entry name" value="ATP_synth_b/b'su_bac/chlpt"/>
</dbReference>
<organism evidence="16 17">
    <name type="scientific">Absicoccus intestinalis</name>
    <dbReference type="NCBI Taxonomy" id="2926319"/>
    <lineage>
        <taxon>Bacteria</taxon>
        <taxon>Bacillati</taxon>
        <taxon>Bacillota</taxon>
        <taxon>Erysipelotrichia</taxon>
        <taxon>Erysipelotrichales</taxon>
        <taxon>Erysipelotrichaceae</taxon>
        <taxon>Absicoccus</taxon>
    </lineage>
</organism>
<proteinExistence type="inferred from homology"/>
<reference evidence="16 17" key="1">
    <citation type="submission" date="2022-03" db="EMBL/GenBank/DDBJ databases">
        <title>Novel taxa within the pig intestine.</title>
        <authorList>
            <person name="Wylensek D."/>
            <person name="Bishof K."/>
            <person name="Afrizal A."/>
            <person name="Clavel T."/>
        </authorList>
    </citation>
    <scope>NUCLEOTIDE SEQUENCE [LARGE SCALE GENOMIC DNA]</scope>
    <source>
        <strain evidence="16 17">Cla-KB-P134</strain>
    </source>
</reference>
<dbReference type="SUPFAM" id="SSF81573">
    <property type="entry name" value="F1F0 ATP synthase subunit B, membrane domain"/>
    <property type="match status" value="1"/>
</dbReference>
<keyword evidence="17" id="KW-1185">Reference proteome</keyword>
<evidence type="ECO:0000256" key="15">
    <source>
        <dbReference type="SAM" id="Coils"/>
    </source>
</evidence>
<evidence type="ECO:0000256" key="4">
    <source>
        <dbReference type="ARBA" id="ARBA00022547"/>
    </source>
</evidence>
<sequence>MIDFNVANYLRINLQDMVMTLISTVLIVLFAKHFFWDKILAFVKKRQDLIQGNIDSSEDLKKAALAQKEKYDVQMQHAGQDAHVIIETARANATQQKKEILDQANSEAARIKAKAQEDIDRDRLKAQDEMKEAISDVAIEAAKKLVDKEMDESTQRKFVDDFLAKAGDQQ</sequence>
<protein>
    <recommendedName>
        <fullName evidence="13">ATP synthase subunit b</fullName>
    </recommendedName>
    <alternativeName>
        <fullName evidence="13">ATP synthase F(0) sector subunit b</fullName>
    </alternativeName>
    <alternativeName>
        <fullName evidence="13">ATPase subunit I</fullName>
    </alternativeName>
    <alternativeName>
        <fullName evidence="13">F-type ATPase subunit b</fullName>
        <shortName evidence="13">F-ATPase subunit b</shortName>
    </alternativeName>
</protein>
<dbReference type="InterPro" id="IPR028987">
    <property type="entry name" value="ATP_synth_B-like_membr_sf"/>
</dbReference>
<dbReference type="PANTHER" id="PTHR33445">
    <property type="entry name" value="ATP SYNTHASE SUBUNIT B', CHLOROPLASTIC"/>
    <property type="match status" value="1"/>
</dbReference>
<evidence type="ECO:0000256" key="7">
    <source>
        <dbReference type="ARBA" id="ARBA00022989"/>
    </source>
</evidence>
<keyword evidence="8 13" id="KW-0406">Ion transport</keyword>
<keyword evidence="3 13" id="KW-1003">Cell membrane</keyword>
<dbReference type="NCBIfam" id="TIGR01144">
    <property type="entry name" value="ATP_synt_b"/>
    <property type="match status" value="1"/>
</dbReference>
<evidence type="ECO:0000256" key="14">
    <source>
        <dbReference type="RuleBase" id="RU003848"/>
    </source>
</evidence>
<dbReference type="InterPro" id="IPR050059">
    <property type="entry name" value="ATP_synthase_B_chain"/>
</dbReference>
<keyword evidence="7 13" id="KW-1133">Transmembrane helix</keyword>
<comment type="similarity">
    <text evidence="1 13 14">Belongs to the ATPase B chain family.</text>
</comment>
<comment type="subunit">
    <text evidence="13">F-type ATPases have 2 components, F(1) - the catalytic core - and F(0) - the membrane proton channel. F(1) has five subunits: alpha(3), beta(3), gamma(1), delta(1), epsilon(1). F(0) has three main subunits: a(1), b(2) and c(10-14). The alpha and beta chains form an alternating ring which encloses part of the gamma chain. F(1) is attached to F(0) by a central stalk formed by the gamma and epsilon chains, while a peripheral stalk is formed by the delta and b chains.</text>
</comment>
<comment type="function">
    <text evidence="13">Component of the F(0) channel, it forms part of the peripheral stalk, linking F(1) to F(0).</text>
</comment>
<evidence type="ECO:0000256" key="13">
    <source>
        <dbReference type="HAMAP-Rule" id="MF_01398"/>
    </source>
</evidence>
<name>A0ABU4WPI8_9FIRM</name>
<keyword evidence="4 13" id="KW-0138">CF(0)</keyword>
<comment type="function">
    <text evidence="11 13">F(1)F(0) ATP synthase produces ATP from ADP in the presence of a proton or sodium gradient. F-type ATPases consist of two structural domains, F(1) containing the extramembraneous catalytic core and F(0) containing the membrane proton channel, linked together by a central stalk and a peripheral stalk. During catalysis, ATP synthesis in the catalytic domain of F(1) is coupled via a rotary mechanism of the central stalk subunits to proton translocation.</text>
</comment>
<evidence type="ECO:0000256" key="8">
    <source>
        <dbReference type="ARBA" id="ARBA00023065"/>
    </source>
</evidence>
<dbReference type="InterPro" id="IPR005864">
    <property type="entry name" value="ATP_synth_F0_bsu_bac"/>
</dbReference>
<feature type="coiled-coil region" evidence="15">
    <location>
        <begin position="101"/>
        <end position="132"/>
    </location>
</feature>
<keyword evidence="15" id="KW-0175">Coiled coil</keyword>
<keyword evidence="10 13" id="KW-0066">ATP synthesis</keyword>
<evidence type="ECO:0000313" key="17">
    <source>
        <dbReference type="Proteomes" id="UP001285244"/>
    </source>
</evidence>
<evidence type="ECO:0000256" key="12">
    <source>
        <dbReference type="ARBA" id="ARBA00037847"/>
    </source>
</evidence>
<evidence type="ECO:0000256" key="11">
    <source>
        <dbReference type="ARBA" id="ARBA00025198"/>
    </source>
</evidence>
<accession>A0ABU4WPI8</accession>
<evidence type="ECO:0000256" key="1">
    <source>
        <dbReference type="ARBA" id="ARBA00005513"/>
    </source>
</evidence>
<feature type="transmembrane region" description="Helical" evidence="13">
    <location>
        <begin position="17"/>
        <end position="36"/>
    </location>
</feature>
<evidence type="ECO:0000256" key="5">
    <source>
        <dbReference type="ARBA" id="ARBA00022692"/>
    </source>
</evidence>
<dbReference type="Gene3D" id="1.20.5.620">
    <property type="entry name" value="F1F0 ATP synthase subunit B, membrane domain"/>
    <property type="match status" value="1"/>
</dbReference>
<comment type="caution">
    <text evidence="16">The sequence shown here is derived from an EMBL/GenBank/DDBJ whole genome shotgun (WGS) entry which is preliminary data.</text>
</comment>
<evidence type="ECO:0000256" key="2">
    <source>
        <dbReference type="ARBA" id="ARBA00022448"/>
    </source>
</evidence>
<keyword evidence="2 13" id="KW-0813">Transport</keyword>
<dbReference type="Pfam" id="PF00430">
    <property type="entry name" value="ATP-synt_B"/>
    <property type="match status" value="1"/>
</dbReference>
<evidence type="ECO:0000256" key="10">
    <source>
        <dbReference type="ARBA" id="ARBA00023310"/>
    </source>
</evidence>
<dbReference type="HAMAP" id="MF_01398">
    <property type="entry name" value="ATP_synth_b_bprime"/>
    <property type="match status" value="1"/>
</dbReference>
<dbReference type="CDD" id="cd06503">
    <property type="entry name" value="ATP-synt_Fo_b"/>
    <property type="match status" value="1"/>
</dbReference>
<dbReference type="Proteomes" id="UP001285244">
    <property type="component" value="Unassembled WGS sequence"/>
</dbReference>
<dbReference type="EMBL" id="JALBUS010000010">
    <property type="protein sequence ID" value="MDX8417673.1"/>
    <property type="molecule type" value="Genomic_DNA"/>
</dbReference>